<evidence type="ECO:0000313" key="3">
    <source>
        <dbReference type="Proteomes" id="UP000239576"/>
    </source>
</evidence>
<evidence type="ECO:0000313" key="2">
    <source>
        <dbReference type="EMBL" id="PSB25753.1"/>
    </source>
</evidence>
<feature type="transmembrane region" description="Helical" evidence="1">
    <location>
        <begin position="160"/>
        <end position="184"/>
    </location>
</feature>
<sequence>MFGKSGSTSPTLKEIAKTFRMTGWISLWIQLVLTVVSSIILIFAGALSRSGGANQNSPTTGIGVLVTIFGIAVLVFNMYWALFRYIPIGRKLDGVAANRPRKSDTIQVLRMGLIASLIGILLSLLGAEATVGLLAAKAFNQGIGGFVNTDPSKFIQPLDILVVQASINVILAQFFGITASLWLLNRMSKQ</sequence>
<reference evidence="2 3" key="2">
    <citation type="submission" date="2018-03" db="EMBL/GenBank/DDBJ databases">
        <title>The ancient ancestry and fast evolution of plastids.</title>
        <authorList>
            <person name="Moore K.R."/>
            <person name="Magnabosco C."/>
            <person name="Momper L."/>
            <person name="Gold D.A."/>
            <person name="Bosak T."/>
            <person name="Fournier G.P."/>
        </authorList>
    </citation>
    <scope>NUCLEOTIDE SEQUENCE [LARGE SCALE GENOMIC DNA]</scope>
    <source>
        <strain evidence="2 3">ULC18</strain>
    </source>
</reference>
<keyword evidence="1" id="KW-0812">Transmembrane</keyword>
<name>A0A2T1DZ19_9CYAN</name>
<keyword evidence="1" id="KW-1133">Transmembrane helix</keyword>
<dbReference type="AlphaFoldDB" id="A0A2T1DZ19"/>
<dbReference type="Pfam" id="PF12263">
    <property type="entry name" value="DUF3611"/>
    <property type="match status" value="1"/>
</dbReference>
<dbReference type="RefSeq" id="WP_106258649.1">
    <property type="nucleotide sequence ID" value="NZ_CAWNSW010000160.1"/>
</dbReference>
<dbReference type="PANTHER" id="PTHR34548:SF2">
    <property type="entry name" value="PROTEIN TIC 21, CHLOROPLASTIC"/>
    <property type="match status" value="1"/>
</dbReference>
<gene>
    <name evidence="2" type="ORF">C7B82_22095</name>
</gene>
<dbReference type="OrthoDB" id="5766633at2"/>
<evidence type="ECO:0008006" key="4">
    <source>
        <dbReference type="Google" id="ProtNLM"/>
    </source>
</evidence>
<dbReference type="PANTHER" id="PTHR34548">
    <property type="entry name" value="PROTEIN TIC 21, CHLOROPLASTIC"/>
    <property type="match status" value="1"/>
</dbReference>
<feature type="transmembrane region" description="Helical" evidence="1">
    <location>
        <begin position="59"/>
        <end position="82"/>
    </location>
</feature>
<keyword evidence="3" id="KW-1185">Reference proteome</keyword>
<feature type="transmembrane region" description="Helical" evidence="1">
    <location>
        <begin position="21"/>
        <end position="47"/>
    </location>
</feature>
<dbReference type="InterPro" id="IPR022051">
    <property type="entry name" value="DUF3611"/>
</dbReference>
<dbReference type="EMBL" id="PVWK01000121">
    <property type="protein sequence ID" value="PSB25753.1"/>
    <property type="molecule type" value="Genomic_DNA"/>
</dbReference>
<dbReference type="Proteomes" id="UP000239576">
    <property type="component" value="Unassembled WGS sequence"/>
</dbReference>
<accession>A0A2T1DZ19</accession>
<protein>
    <recommendedName>
        <fullName evidence="4">DUF3611 domain-containing protein</fullName>
    </recommendedName>
</protein>
<organism evidence="2 3">
    <name type="scientific">Stenomitos frigidus ULC18</name>
    <dbReference type="NCBI Taxonomy" id="2107698"/>
    <lineage>
        <taxon>Bacteria</taxon>
        <taxon>Bacillati</taxon>
        <taxon>Cyanobacteriota</taxon>
        <taxon>Cyanophyceae</taxon>
        <taxon>Leptolyngbyales</taxon>
        <taxon>Leptolyngbyaceae</taxon>
        <taxon>Stenomitos</taxon>
    </lineage>
</organism>
<proteinExistence type="predicted"/>
<evidence type="ECO:0000256" key="1">
    <source>
        <dbReference type="SAM" id="Phobius"/>
    </source>
</evidence>
<comment type="caution">
    <text evidence="2">The sequence shown here is derived from an EMBL/GenBank/DDBJ whole genome shotgun (WGS) entry which is preliminary data.</text>
</comment>
<keyword evidence="1" id="KW-0472">Membrane</keyword>
<feature type="transmembrane region" description="Helical" evidence="1">
    <location>
        <begin position="108"/>
        <end position="127"/>
    </location>
</feature>
<reference evidence="3" key="1">
    <citation type="submission" date="2018-02" db="EMBL/GenBank/DDBJ databases">
        <authorList>
            <person name="Moore K."/>
            <person name="Momper L."/>
        </authorList>
    </citation>
    <scope>NUCLEOTIDE SEQUENCE [LARGE SCALE GENOMIC DNA]</scope>
    <source>
        <strain evidence="3">ULC18</strain>
    </source>
</reference>